<evidence type="ECO:0000256" key="2">
    <source>
        <dbReference type="ARBA" id="ARBA00022630"/>
    </source>
</evidence>
<dbReference type="GO" id="GO:0016646">
    <property type="term" value="F:oxidoreductase activity, acting on the CH-NH group of donors, NAD or NADP as acceptor"/>
    <property type="evidence" value="ECO:0007669"/>
    <property type="project" value="UniProtKB-ARBA"/>
</dbReference>
<keyword evidence="7" id="KW-1185">Reference proteome</keyword>
<organism evidence="6 7">
    <name type="scientific">Bacillus gaemokensis</name>
    <dbReference type="NCBI Taxonomy" id="574375"/>
    <lineage>
        <taxon>Bacteria</taxon>
        <taxon>Bacillati</taxon>
        <taxon>Bacillota</taxon>
        <taxon>Bacilli</taxon>
        <taxon>Bacillales</taxon>
        <taxon>Bacillaceae</taxon>
        <taxon>Bacillus</taxon>
        <taxon>Bacillus cereus group</taxon>
    </lineage>
</organism>
<feature type="domain" description="Flavin reductase like" evidence="5">
    <location>
        <begin position="20"/>
        <end position="176"/>
    </location>
</feature>
<dbReference type="EMBL" id="JOTM01000002">
    <property type="protein sequence ID" value="KEK25499.1"/>
    <property type="molecule type" value="Genomic_DNA"/>
</dbReference>
<name>A0A073KE30_9BACI</name>
<dbReference type="SUPFAM" id="SSF50475">
    <property type="entry name" value="FMN-binding split barrel"/>
    <property type="match status" value="1"/>
</dbReference>
<comment type="cofactor">
    <cofactor evidence="1">
        <name>FMN</name>
        <dbReference type="ChEBI" id="CHEBI:58210"/>
    </cofactor>
</comment>
<dbReference type="RefSeq" id="WP_033673352.1">
    <property type="nucleotide sequence ID" value="NZ_JOTM01000002.1"/>
</dbReference>
<dbReference type="Pfam" id="PF01613">
    <property type="entry name" value="Flavin_Reduct"/>
    <property type="match status" value="1"/>
</dbReference>
<dbReference type="eggNOG" id="COG1853">
    <property type="taxonomic scope" value="Bacteria"/>
</dbReference>
<comment type="caution">
    <text evidence="6">The sequence shown here is derived from an EMBL/GenBank/DDBJ whole genome shotgun (WGS) entry which is preliminary data.</text>
</comment>
<dbReference type="OrthoDB" id="9794638at2"/>
<evidence type="ECO:0000313" key="7">
    <source>
        <dbReference type="Proteomes" id="UP000027778"/>
    </source>
</evidence>
<dbReference type="Gene3D" id="2.30.110.10">
    <property type="entry name" value="Electron Transport, Fmn-binding Protein, Chain A"/>
    <property type="match status" value="1"/>
</dbReference>
<keyword evidence="3" id="KW-0288">FMN</keyword>
<dbReference type="InterPro" id="IPR002563">
    <property type="entry name" value="Flavin_Rdtase-like_dom"/>
</dbReference>
<reference evidence="6 7" key="1">
    <citation type="submission" date="2014-06" db="EMBL/GenBank/DDBJ databases">
        <title>Draft genome sequence of Bacillus gaemokensis JCM 15801 (MCCC 1A00707).</title>
        <authorList>
            <person name="Lai Q."/>
            <person name="Liu Y."/>
            <person name="Shao Z."/>
        </authorList>
    </citation>
    <scope>NUCLEOTIDE SEQUENCE [LARGE SCALE GENOMIC DNA]</scope>
    <source>
        <strain evidence="6 7">JCM 15801</strain>
    </source>
</reference>
<evidence type="ECO:0000256" key="3">
    <source>
        <dbReference type="ARBA" id="ARBA00022643"/>
    </source>
</evidence>
<dbReference type="GO" id="GO:0010181">
    <property type="term" value="F:FMN binding"/>
    <property type="evidence" value="ECO:0007669"/>
    <property type="project" value="InterPro"/>
</dbReference>
<dbReference type="InterPro" id="IPR012349">
    <property type="entry name" value="Split_barrel_FMN-bd"/>
</dbReference>
<dbReference type="PANTHER" id="PTHR33798">
    <property type="entry name" value="FLAVOPROTEIN OXYGENASE"/>
    <property type="match status" value="1"/>
</dbReference>
<evidence type="ECO:0000313" key="6">
    <source>
        <dbReference type="EMBL" id="KEK25499.1"/>
    </source>
</evidence>
<evidence type="ECO:0000259" key="5">
    <source>
        <dbReference type="SMART" id="SM00903"/>
    </source>
</evidence>
<proteinExistence type="inferred from homology"/>
<keyword evidence="2" id="KW-0285">Flavoprotein</keyword>
<accession>A0A073KE30</accession>
<protein>
    <recommendedName>
        <fullName evidence="5">Flavin reductase like domain-containing protein</fullName>
    </recommendedName>
</protein>
<dbReference type="AlphaFoldDB" id="A0A073KE30"/>
<dbReference type="SMART" id="SM00903">
    <property type="entry name" value="Flavin_Reduct"/>
    <property type="match status" value="1"/>
</dbReference>
<evidence type="ECO:0000256" key="4">
    <source>
        <dbReference type="ARBA" id="ARBA00038054"/>
    </source>
</evidence>
<evidence type="ECO:0000256" key="1">
    <source>
        <dbReference type="ARBA" id="ARBA00001917"/>
    </source>
</evidence>
<gene>
    <name evidence="6" type="ORF">BAGA_12870</name>
</gene>
<comment type="similarity">
    <text evidence="4">Belongs to the flavoredoxin family.</text>
</comment>
<dbReference type="Proteomes" id="UP000027778">
    <property type="component" value="Unassembled WGS sequence"/>
</dbReference>
<dbReference type="STRING" id="574375.AZF08_06510"/>
<dbReference type="PANTHER" id="PTHR33798:SF5">
    <property type="entry name" value="FLAVIN REDUCTASE LIKE DOMAIN-CONTAINING PROTEIN"/>
    <property type="match status" value="1"/>
</dbReference>
<sequence length="203" mass="22207">MLSINPNEQTEKDNYKLLTGSIIPRPVAFVTSVTKDGVLNGAPYSYFNIVAANPPLISVSVQRKEGEHKDTSRNAIEQGEFVVHISDESYVGAINETAANLPPNQSEIELAKLTPIESDVISVPGVKEANIRMECILERAIPLGGTEDSPACDLLIGRVVRFHVAEHLYENGRIHAEGLKPVSRLAGHNYAKLGEQFELVRPI</sequence>